<reference evidence="2" key="1">
    <citation type="submission" date="2023-08" db="EMBL/GenBank/DDBJ databases">
        <authorList>
            <person name="Audoor S."/>
            <person name="Bilcke G."/>
        </authorList>
    </citation>
    <scope>NUCLEOTIDE SEQUENCE</scope>
</reference>
<protein>
    <submittedName>
        <fullName evidence="2">Uncharacterized protein</fullName>
    </submittedName>
</protein>
<organism evidence="2 3">
    <name type="scientific">Cylindrotheca closterium</name>
    <dbReference type="NCBI Taxonomy" id="2856"/>
    <lineage>
        <taxon>Eukaryota</taxon>
        <taxon>Sar</taxon>
        <taxon>Stramenopiles</taxon>
        <taxon>Ochrophyta</taxon>
        <taxon>Bacillariophyta</taxon>
        <taxon>Bacillariophyceae</taxon>
        <taxon>Bacillariophycidae</taxon>
        <taxon>Bacillariales</taxon>
        <taxon>Bacillariaceae</taxon>
        <taxon>Cylindrotheca</taxon>
    </lineage>
</organism>
<dbReference type="AlphaFoldDB" id="A0AAD2CNK2"/>
<evidence type="ECO:0000313" key="3">
    <source>
        <dbReference type="Proteomes" id="UP001295423"/>
    </source>
</evidence>
<keyword evidence="3" id="KW-1185">Reference proteome</keyword>
<accession>A0AAD2CNK2</accession>
<comment type="caution">
    <text evidence="2">The sequence shown here is derived from an EMBL/GenBank/DDBJ whole genome shotgun (WGS) entry which is preliminary data.</text>
</comment>
<name>A0AAD2CNK2_9STRA</name>
<dbReference type="Proteomes" id="UP001295423">
    <property type="component" value="Unassembled WGS sequence"/>
</dbReference>
<feature type="compositionally biased region" description="Basic and acidic residues" evidence="1">
    <location>
        <begin position="57"/>
        <end position="68"/>
    </location>
</feature>
<feature type="region of interest" description="Disordered" evidence="1">
    <location>
        <begin position="1"/>
        <end position="72"/>
    </location>
</feature>
<gene>
    <name evidence="2" type="ORF">CYCCA115_LOCUS7000</name>
</gene>
<dbReference type="EMBL" id="CAKOGP040000890">
    <property type="protein sequence ID" value="CAJ1940354.1"/>
    <property type="molecule type" value="Genomic_DNA"/>
</dbReference>
<evidence type="ECO:0000256" key="1">
    <source>
        <dbReference type="SAM" id="MobiDB-lite"/>
    </source>
</evidence>
<evidence type="ECO:0000313" key="2">
    <source>
        <dbReference type="EMBL" id="CAJ1940354.1"/>
    </source>
</evidence>
<sequence length="160" mass="18334">MTAFGAVEFESGSHPVSDFNKEESAKKSSQDVGLSTHMLPPNENFRRNSDTSLSGMKSDEESAEESAKKRIKKKRKRLSFDEKVEVLPIPMRHEYSQTERARLWSSAIEIHENATRNTIEFASEGWDWKNVLEDDKMYVCQATSELIHPCHYGDLSKYGM</sequence>
<proteinExistence type="predicted"/>
<feature type="compositionally biased region" description="Basic and acidic residues" evidence="1">
    <location>
        <begin position="19"/>
        <end position="29"/>
    </location>
</feature>